<dbReference type="EMBL" id="CABFPH010000001">
    <property type="protein sequence ID" value="VUD69520.1"/>
    <property type="molecule type" value="Genomic_DNA"/>
</dbReference>
<reference evidence="1 2" key="1">
    <citation type="submission" date="2019-06" db="EMBL/GenBank/DDBJ databases">
        <authorList>
            <person name="Rodrigo-Torres L."/>
            <person name="Arahal R. D."/>
            <person name="Lucena T."/>
        </authorList>
    </citation>
    <scope>NUCLEOTIDE SEQUENCE [LARGE SCALE GENOMIC DNA]</scope>
    <source>
        <strain evidence="1 2">SB0023/3</strain>
    </source>
</reference>
<dbReference type="Proteomes" id="UP000410984">
    <property type="component" value="Unassembled WGS sequence"/>
</dbReference>
<evidence type="ECO:0000313" key="1">
    <source>
        <dbReference type="EMBL" id="VUD69520.1"/>
    </source>
</evidence>
<dbReference type="RefSeq" id="WP_142581116.1">
    <property type="nucleotide sequence ID" value="NZ_CABFPH010000001.1"/>
</dbReference>
<sequence>MSRKARRWVVAGGALVGFFGGLAACENTVQRQRAAICRRALPAIAETETPLRLLRAGTGSSADTIRVDYLAGRRQHWALCRFGMGTELVGVSTDRTNLTGASLYMLKRFYLDTPDAAEADPAAP</sequence>
<dbReference type="PROSITE" id="PS51257">
    <property type="entry name" value="PROKAR_LIPOPROTEIN"/>
    <property type="match status" value="1"/>
</dbReference>
<organism evidence="1 2">
    <name type="scientific">Methylobacterium symbioticum</name>
    <dbReference type="NCBI Taxonomy" id="2584084"/>
    <lineage>
        <taxon>Bacteria</taxon>
        <taxon>Pseudomonadati</taxon>
        <taxon>Pseudomonadota</taxon>
        <taxon>Alphaproteobacteria</taxon>
        <taxon>Hyphomicrobiales</taxon>
        <taxon>Methylobacteriaceae</taxon>
        <taxon>Methylobacterium</taxon>
    </lineage>
</organism>
<dbReference type="OrthoDB" id="9811695at2"/>
<protein>
    <recommendedName>
        <fullName evidence="3">Lipoprotein</fullName>
    </recommendedName>
</protein>
<proteinExistence type="predicted"/>
<evidence type="ECO:0008006" key="3">
    <source>
        <dbReference type="Google" id="ProtNLM"/>
    </source>
</evidence>
<dbReference type="AlphaFoldDB" id="A0A509E5U5"/>
<gene>
    <name evidence="1" type="ORF">MET9862_00070</name>
</gene>
<evidence type="ECO:0000313" key="2">
    <source>
        <dbReference type="Proteomes" id="UP000410984"/>
    </source>
</evidence>
<accession>A0A509E5U5</accession>
<name>A0A509E5U5_9HYPH</name>
<keyword evidence="2" id="KW-1185">Reference proteome</keyword>